<evidence type="ECO:0000313" key="7">
    <source>
        <dbReference type="EMBL" id="KAK7968047.1"/>
    </source>
</evidence>
<reference evidence="7 8" key="1">
    <citation type="submission" date="2023-01" db="EMBL/GenBank/DDBJ databases">
        <title>Analysis of 21 Apiospora genomes using comparative genomics revels a genus with tremendous synthesis potential of carbohydrate active enzymes and secondary metabolites.</title>
        <authorList>
            <person name="Sorensen T."/>
        </authorList>
    </citation>
    <scope>NUCLEOTIDE SEQUENCE [LARGE SCALE GENOMIC DNA]</scope>
    <source>
        <strain evidence="7 8">CBS 24483</strain>
    </source>
</reference>
<dbReference type="EMBL" id="JAQQWE010000001">
    <property type="protein sequence ID" value="KAK7968047.1"/>
    <property type="molecule type" value="Genomic_DNA"/>
</dbReference>
<feature type="domain" description="NADH:flavin oxidoreductase/NADH oxidase N-terminal" evidence="6">
    <location>
        <begin position="41"/>
        <end position="288"/>
    </location>
</feature>
<evidence type="ECO:0000256" key="4">
    <source>
        <dbReference type="ARBA" id="ARBA00023002"/>
    </source>
</evidence>
<dbReference type="RefSeq" id="XP_066707439.1">
    <property type="nucleotide sequence ID" value="XM_066838546.1"/>
</dbReference>
<evidence type="ECO:0000256" key="5">
    <source>
        <dbReference type="SAM" id="MobiDB-lite"/>
    </source>
</evidence>
<feature type="compositionally biased region" description="Low complexity" evidence="5">
    <location>
        <begin position="13"/>
        <end position="27"/>
    </location>
</feature>
<keyword evidence="4" id="KW-0560">Oxidoreductase</keyword>
<evidence type="ECO:0000256" key="1">
    <source>
        <dbReference type="ARBA" id="ARBA00005979"/>
    </source>
</evidence>
<name>A0ABR1QZC8_9PEZI</name>
<dbReference type="Pfam" id="PF00724">
    <property type="entry name" value="Oxidored_FMN"/>
    <property type="match status" value="1"/>
</dbReference>
<protein>
    <submittedName>
        <fullName evidence="7">NADH-dependent flavin oxidoreductase nadA</fullName>
    </submittedName>
</protein>
<evidence type="ECO:0000313" key="8">
    <source>
        <dbReference type="Proteomes" id="UP001391051"/>
    </source>
</evidence>
<dbReference type="InterPro" id="IPR051799">
    <property type="entry name" value="NADH_flavin_oxidoreductase"/>
</dbReference>
<accession>A0ABR1QZC8</accession>
<comment type="similarity">
    <text evidence="1">Belongs to the NADH:flavin oxidoreductase/NADH oxidase family.</text>
</comment>
<dbReference type="PANTHER" id="PTHR43656">
    <property type="entry name" value="BINDING OXIDOREDUCTASE, PUTATIVE (AFU_ORTHOLOGUE AFUA_2G08260)-RELATED"/>
    <property type="match status" value="1"/>
</dbReference>
<dbReference type="Gene3D" id="3.20.20.70">
    <property type="entry name" value="Aldolase class I"/>
    <property type="match status" value="1"/>
</dbReference>
<feature type="region of interest" description="Disordered" evidence="5">
    <location>
        <begin position="1"/>
        <end position="37"/>
    </location>
</feature>
<keyword evidence="8" id="KW-1185">Reference proteome</keyword>
<organism evidence="7 8">
    <name type="scientific">Apiospora aurea</name>
    <dbReference type="NCBI Taxonomy" id="335848"/>
    <lineage>
        <taxon>Eukaryota</taxon>
        <taxon>Fungi</taxon>
        <taxon>Dikarya</taxon>
        <taxon>Ascomycota</taxon>
        <taxon>Pezizomycotina</taxon>
        <taxon>Sordariomycetes</taxon>
        <taxon>Xylariomycetidae</taxon>
        <taxon>Amphisphaeriales</taxon>
        <taxon>Apiosporaceae</taxon>
        <taxon>Apiospora</taxon>
    </lineage>
</organism>
<sequence>MAKAVSPEPEGSAQAEPVVEAVEVQPPRYKSEPADRSRLAEPLTFHFSGRTVPNRFMKAAMTEQLCTYDPHDATKNGIPTENIRRVYERWGRGGIGLILSGDVGISLTNLESVGDPVVPPGAPLSGPRFDGFVAMARAGQAHGSLMVAQVAHPGRLCVFVDSPVSSSAGRVANEGRGDGIYQYPEPHAATREEIRDIVDGFGHAAEYLARAGWDGVELHAAHGFLLAQFLSPRINRRDDEYGGSMENRMRLVLEIGREVRRRTPPGFVLGVKVNSVEFQDAGFVTAEARALCRELEREAFDFVEITGGTYEKILMYHGWRESTRRREAFFLDFADQIVPALTGKTKVYVTGGLRTVGGMVAALDSVDGVGLGRPLCDEWFLCKEILEGKVDGATIPGIPQTDFWLFLMAGNRNMRLVGMGAEPAEFWREDVVAELRAGYPDWVANKSTERELGHYKLIDQAYVPAEFTGDSAS</sequence>
<keyword evidence="2" id="KW-0285">Flavoprotein</keyword>
<comment type="caution">
    <text evidence="7">The sequence shown here is derived from an EMBL/GenBank/DDBJ whole genome shotgun (WGS) entry which is preliminary data.</text>
</comment>
<evidence type="ECO:0000256" key="2">
    <source>
        <dbReference type="ARBA" id="ARBA00022630"/>
    </source>
</evidence>
<dbReference type="GeneID" id="92071608"/>
<dbReference type="Proteomes" id="UP001391051">
    <property type="component" value="Unassembled WGS sequence"/>
</dbReference>
<proteinExistence type="inferred from homology"/>
<dbReference type="InterPro" id="IPR013785">
    <property type="entry name" value="Aldolase_TIM"/>
</dbReference>
<dbReference type="SUPFAM" id="SSF51395">
    <property type="entry name" value="FMN-linked oxidoreductases"/>
    <property type="match status" value="1"/>
</dbReference>
<dbReference type="InterPro" id="IPR001155">
    <property type="entry name" value="OxRdtase_FMN_N"/>
</dbReference>
<evidence type="ECO:0000256" key="3">
    <source>
        <dbReference type="ARBA" id="ARBA00022643"/>
    </source>
</evidence>
<evidence type="ECO:0000259" key="6">
    <source>
        <dbReference type="Pfam" id="PF00724"/>
    </source>
</evidence>
<dbReference type="PANTHER" id="PTHR43656:SF5">
    <property type="entry name" value="NADH:FLAVIN OXIDOREDUCTASE_NADH OXIDASE N-TERMINAL DOMAIN-CONTAINING PROTEIN"/>
    <property type="match status" value="1"/>
</dbReference>
<gene>
    <name evidence="7" type="ORF">PG986_002324</name>
</gene>
<keyword evidence="3" id="KW-0288">FMN</keyword>